<comment type="caution">
    <text evidence="2">The sequence shown here is derived from an EMBL/GenBank/DDBJ whole genome shotgun (WGS) entry which is preliminary data.</text>
</comment>
<accession>A0AA88D8M6</accession>
<keyword evidence="3" id="KW-1185">Reference proteome</keyword>
<evidence type="ECO:0000256" key="1">
    <source>
        <dbReference type="SAM" id="MobiDB-lite"/>
    </source>
</evidence>
<evidence type="ECO:0000313" key="3">
    <source>
        <dbReference type="Proteomes" id="UP001187192"/>
    </source>
</evidence>
<dbReference type="Proteomes" id="UP001187192">
    <property type="component" value="Unassembled WGS sequence"/>
</dbReference>
<evidence type="ECO:0000313" key="2">
    <source>
        <dbReference type="EMBL" id="GMN30264.1"/>
    </source>
</evidence>
<proteinExistence type="predicted"/>
<organism evidence="2 3">
    <name type="scientific">Ficus carica</name>
    <name type="common">Common fig</name>
    <dbReference type="NCBI Taxonomy" id="3494"/>
    <lineage>
        <taxon>Eukaryota</taxon>
        <taxon>Viridiplantae</taxon>
        <taxon>Streptophyta</taxon>
        <taxon>Embryophyta</taxon>
        <taxon>Tracheophyta</taxon>
        <taxon>Spermatophyta</taxon>
        <taxon>Magnoliopsida</taxon>
        <taxon>eudicotyledons</taxon>
        <taxon>Gunneridae</taxon>
        <taxon>Pentapetalae</taxon>
        <taxon>rosids</taxon>
        <taxon>fabids</taxon>
        <taxon>Rosales</taxon>
        <taxon>Moraceae</taxon>
        <taxon>Ficeae</taxon>
        <taxon>Ficus</taxon>
    </lineage>
</organism>
<sequence length="142" mass="15907">MLQPSYSFSMFEVDALMTHPMGSSVRVPVTSISRLMHEYCMRHRMLGDDHLVPKGRTDTSEVQIPKSPHPFDTGDLESNVRQGRKGGPSVEATRYGLVLGLPLQHVLSLYFCFVLLSQELYLIDPPDESLFSASRLLKEVAA</sequence>
<protein>
    <submittedName>
        <fullName evidence="2">Uncharacterized protein</fullName>
    </submittedName>
</protein>
<reference evidence="2" key="1">
    <citation type="submission" date="2023-07" db="EMBL/GenBank/DDBJ databases">
        <title>draft genome sequence of fig (Ficus carica).</title>
        <authorList>
            <person name="Takahashi T."/>
            <person name="Nishimura K."/>
        </authorList>
    </citation>
    <scope>NUCLEOTIDE SEQUENCE</scope>
</reference>
<feature type="region of interest" description="Disordered" evidence="1">
    <location>
        <begin position="56"/>
        <end position="87"/>
    </location>
</feature>
<dbReference type="EMBL" id="BTGU01003312">
    <property type="protein sequence ID" value="GMN30264.1"/>
    <property type="molecule type" value="Genomic_DNA"/>
</dbReference>
<dbReference type="AlphaFoldDB" id="A0AA88D8M6"/>
<gene>
    <name evidence="2" type="ORF">TIFTF001_044441</name>
</gene>
<name>A0AA88D8M6_FICCA</name>